<proteinExistence type="predicted"/>
<dbReference type="Gene3D" id="2.60.120.260">
    <property type="entry name" value="Galactose-binding domain-like"/>
    <property type="match status" value="1"/>
</dbReference>
<protein>
    <submittedName>
        <fullName evidence="2">T9SS type A sorting domain-containing protein</fullName>
    </submittedName>
</protein>
<evidence type="ECO:0000259" key="1">
    <source>
        <dbReference type="Pfam" id="PF18962"/>
    </source>
</evidence>
<dbReference type="InterPro" id="IPR026444">
    <property type="entry name" value="Secre_tail"/>
</dbReference>
<gene>
    <name evidence="2" type="ORF">ACFSKV_07745</name>
</gene>
<keyword evidence="3" id="KW-1185">Reference proteome</keyword>
<evidence type="ECO:0000313" key="3">
    <source>
        <dbReference type="Proteomes" id="UP001597414"/>
    </source>
</evidence>
<evidence type="ECO:0000313" key="2">
    <source>
        <dbReference type="EMBL" id="MFD2201455.1"/>
    </source>
</evidence>
<comment type="caution">
    <text evidence="2">The sequence shown here is derived from an EMBL/GenBank/DDBJ whole genome shotgun (WGS) entry which is preliminary data.</text>
</comment>
<reference evidence="3" key="1">
    <citation type="journal article" date="2019" name="Int. J. Syst. Evol. Microbiol.">
        <title>The Global Catalogue of Microorganisms (GCM) 10K type strain sequencing project: providing services to taxonomists for standard genome sequencing and annotation.</title>
        <authorList>
            <consortium name="The Broad Institute Genomics Platform"/>
            <consortium name="The Broad Institute Genome Sequencing Center for Infectious Disease"/>
            <person name="Wu L."/>
            <person name="Ma J."/>
        </authorList>
    </citation>
    <scope>NUCLEOTIDE SEQUENCE [LARGE SCALE GENOMIC DNA]</scope>
    <source>
        <strain evidence="3">KCTC 19812</strain>
    </source>
</reference>
<sequence>MSVNRNSIIIFLMILLFQANIRISFAQFQLLPTPVPEKKLKDISKQARINQTPVPLPFWDDFSMAGIDTSKWINEGATQSFTVGIAPPSYGVLLLDGVDERGRPYSNVLVEQGITDKISSVPIDLSGLSDDEKNTVFLSFFWQSGGRGEMPDFNDDISLYFLDTANTWISVWNTFPEEIIEFTPEIIPITERFQHENFQFRFQISGRASGPFDSWILDYVYLNKNRNLNDLSFPDRALTKNNARPLGKFSAIPLFELRQATGEIWGNTGNEFKNLENRFRAMEFSVLLRDLANNSIVRTINSNTPFNPVPLANERREFDSNSFNDIELPAQETDYELITYLTSGDKNLFQIINGDTVFFENFDLKINDTVKTVIPIRDFFAYDDGNVDYSAGINQRNGMLANRFEVSNRVFVKGISINFTNFTQANSIIDLTIWRNLDENPIYVKEVFIPEKSSLSEFSYFELEENIQVEDIFFVGFTQFTNDFVYVGLDKTFDNGREVFFNVTGSWQQNEIVEGSLMIRVHLSESPILEPEAEIESGYKLFPNPVNDWLQIEGEIDGYTIYDPYGRQLNLPSETIGKGKMINFAGLQKGVYLVNIIQNNESKSIRVLVQ</sequence>
<dbReference type="Proteomes" id="UP001597414">
    <property type="component" value="Unassembled WGS sequence"/>
</dbReference>
<feature type="domain" description="Secretion system C-terminal sorting" evidence="1">
    <location>
        <begin position="541"/>
        <end position="604"/>
    </location>
</feature>
<dbReference type="NCBIfam" id="TIGR04183">
    <property type="entry name" value="Por_Secre_tail"/>
    <property type="match status" value="1"/>
</dbReference>
<name>A0ABW5B9X4_9BACT</name>
<dbReference type="Pfam" id="PF18962">
    <property type="entry name" value="Por_Secre_tail"/>
    <property type="match status" value="1"/>
</dbReference>
<organism evidence="2 3">
    <name type="scientific">Shivajiella indica</name>
    <dbReference type="NCBI Taxonomy" id="872115"/>
    <lineage>
        <taxon>Bacteria</taxon>
        <taxon>Pseudomonadati</taxon>
        <taxon>Bacteroidota</taxon>
        <taxon>Cytophagia</taxon>
        <taxon>Cytophagales</taxon>
        <taxon>Cyclobacteriaceae</taxon>
        <taxon>Shivajiella</taxon>
    </lineage>
</organism>
<dbReference type="EMBL" id="JBHUIV010000010">
    <property type="protein sequence ID" value="MFD2201455.1"/>
    <property type="molecule type" value="Genomic_DNA"/>
</dbReference>
<accession>A0ABW5B9X4</accession>